<dbReference type="InterPro" id="IPR002931">
    <property type="entry name" value="Transglutaminase-like"/>
</dbReference>
<evidence type="ECO:0000313" key="3">
    <source>
        <dbReference type="Proteomes" id="UP001172778"/>
    </source>
</evidence>
<dbReference type="Pfam" id="PF08379">
    <property type="entry name" value="Bact_transglu_N"/>
    <property type="match status" value="1"/>
</dbReference>
<evidence type="ECO:0000259" key="1">
    <source>
        <dbReference type="SMART" id="SM00460"/>
    </source>
</evidence>
<dbReference type="EMBL" id="JARRAF010000009">
    <property type="protein sequence ID" value="MDK2124353.1"/>
    <property type="molecule type" value="Genomic_DNA"/>
</dbReference>
<dbReference type="Proteomes" id="UP001172778">
    <property type="component" value="Unassembled WGS sequence"/>
</dbReference>
<proteinExistence type="predicted"/>
<dbReference type="InterPro" id="IPR013589">
    <property type="entry name" value="Bac_transglu_N"/>
</dbReference>
<dbReference type="PANTHER" id="PTHR33490">
    <property type="entry name" value="BLR5614 PROTEIN-RELATED"/>
    <property type="match status" value="1"/>
</dbReference>
<sequence length="264" mass="28737">MRLHVEHTTVYRYASPVAYSVQYLRLTPRSGPRQTVIDWQLALPGPAQYCTDAWGNVLHVLTLDHPHDEISIHAHGEVETEGDGLQAEDDGLPPLLFLRETSLTGADAAIRDFAQTFQQAIVQDRQAGLGLMMEGLLERMPYEGGSTEVATCAAEAFAGGRGVCQDHTQVFVAACRSLGLPARYVSGYLYTGDSTHVASHAWAEVWLGQGWLGFDISNQRHPGMGHLKLAIGLDYLDACPIRGVRRGGGQEAMQAVARVSQADQ</sequence>
<evidence type="ECO:0000313" key="2">
    <source>
        <dbReference type="EMBL" id="MDK2124353.1"/>
    </source>
</evidence>
<dbReference type="InterPro" id="IPR038765">
    <property type="entry name" value="Papain-like_cys_pep_sf"/>
</dbReference>
<dbReference type="Gene3D" id="3.10.620.30">
    <property type="match status" value="1"/>
</dbReference>
<dbReference type="SUPFAM" id="SSF54001">
    <property type="entry name" value="Cysteine proteinases"/>
    <property type="match status" value="1"/>
</dbReference>
<name>A0ABT7DWB8_9NEIS</name>
<reference evidence="2" key="1">
    <citation type="submission" date="2023-03" db="EMBL/GenBank/DDBJ databases">
        <title>Chitinimonas shenzhenensis gen. nov., sp. nov., a novel member of family Burkholderiaceae isolated from activated sludge collected in Shen Zhen, China.</title>
        <authorList>
            <person name="Wang X."/>
        </authorList>
    </citation>
    <scope>NUCLEOTIDE SEQUENCE</scope>
    <source>
        <strain evidence="2">DQS-5</strain>
    </source>
</reference>
<dbReference type="RefSeq" id="WP_284100665.1">
    <property type="nucleotide sequence ID" value="NZ_JARRAF010000009.1"/>
</dbReference>
<dbReference type="Pfam" id="PF01841">
    <property type="entry name" value="Transglut_core"/>
    <property type="match status" value="1"/>
</dbReference>
<dbReference type="SMART" id="SM00460">
    <property type="entry name" value="TGc"/>
    <property type="match status" value="1"/>
</dbReference>
<feature type="domain" description="Transglutaminase-like" evidence="1">
    <location>
        <begin position="156"/>
        <end position="218"/>
    </location>
</feature>
<protein>
    <submittedName>
        <fullName evidence="2">Transglutaminase family protein</fullName>
    </submittedName>
</protein>
<organism evidence="2 3">
    <name type="scientific">Parachitinimonas caeni</name>
    <dbReference type="NCBI Taxonomy" id="3031301"/>
    <lineage>
        <taxon>Bacteria</taxon>
        <taxon>Pseudomonadati</taxon>
        <taxon>Pseudomonadota</taxon>
        <taxon>Betaproteobacteria</taxon>
        <taxon>Neisseriales</taxon>
        <taxon>Chitinibacteraceae</taxon>
        <taxon>Parachitinimonas</taxon>
    </lineage>
</organism>
<dbReference type="PANTHER" id="PTHR33490:SF6">
    <property type="entry name" value="SLL1049 PROTEIN"/>
    <property type="match status" value="1"/>
</dbReference>
<accession>A0ABT7DWB8</accession>
<comment type="caution">
    <text evidence="2">The sequence shown here is derived from an EMBL/GenBank/DDBJ whole genome shotgun (WGS) entry which is preliminary data.</text>
</comment>
<keyword evidence="3" id="KW-1185">Reference proteome</keyword>
<gene>
    <name evidence="2" type="ORF">PZA18_09850</name>
</gene>